<keyword evidence="12" id="KW-0325">Glycoprotein</keyword>
<evidence type="ECO:0000256" key="3">
    <source>
        <dbReference type="ARBA" id="ARBA00010136"/>
    </source>
</evidence>
<gene>
    <name evidence="16" type="ORF">OCBIM_22030366mg</name>
</gene>
<dbReference type="GO" id="GO:0070006">
    <property type="term" value="F:metalloaminopeptidase activity"/>
    <property type="evidence" value="ECO:0007669"/>
    <property type="project" value="TreeGrafter"/>
</dbReference>
<dbReference type="Pfam" id="PF11838">
    <property type="entry name" value="ERAP1_C"/>
    <property type="match status" value="1"/>
</dbReference>
<reference evidence="16" key="1">
    <citation type="submission" date="2015-07" db="EMBL/GenBank/DDBJ databases">
        <title>MeaNS - Measles Nucleotide Surveillance Program.</title>
        <authorList>
            <person name="Tran T."/>
            <person name="Druce J."/>
        </authorList>
    </citation>
    <scope>NUCLEOTIDE SEQUENCE</scope>
    <source>
        <strain evidence="16">UCB-OBI-ISO-001</strain>
        <tissue evidence="16">Gonad</tissue>
    </source>
</reference>
<evidence type="ECO:0000256" key="2">
    <source>
        <dbReference type="ARBA" id="ARBA00004236"/>
    </source>
</evidence>
<evidence type="ECO:0000313" key="16">
    <source>
        <dbReference type="EMBL" id="KOF78735.1"/>
    </source>
</evidence>
<proteinExistence type="inferred from homology"/>
<evidence type="ECO:0000256" key="1">
    <source>
        <dbReference type="ARBA" id="ARBA00001947"/>
    </source>
</evidence>
<dbReference type="PANTHER" id="PTHR11533:SF294">
    <property type="entry name" value="THYROTROPIN-RELEASING HORMONE-DEGRADING ECTOENZYME"/>
    <property type="match status" value="1"/>
</dbReference>
<dbReference type="SUPFAM" id="SSF63737">
    <property type="entry name" value="Leukotriene A4 hydrolase N-terminal domain"/>
    <property type="match status" value="1"/>
</dbReference>
<evidence type="ECO:0000256" key="7">
    <source>
        <dbReference type="ARBA" id="ARBA00022801"/>
    </source>
</evidence>
<dbReference type="Gene3D" id="1.25.50.20">
    <property type="match status" value="2"/>
</dbReference>
<organism evidence="16">
    <name type="scientific">Octopus bimaculoides</name>
    <name type="common">California two-spotted octopus</name>
    <dbReference type="NCBI Taxonomy" id="37653"/>
    <lineage>
        <taxon>Eukaryota</taxon>
        <taxon>Metazoa</taxon>
        <taxon>Spiralia</taxon>
        <taxon>Lophotrochozoa</taxon>
        <taxon>Mollusca</taxon>
        <taxon>Cephalopoda</taxon>
        <taxon>Coleoidea</taxon>
        <taxon>Octopodiformes</taxon>
        <taxon>Octopoda</taxon>
        <taxon>Incirrata</taxon>
        <taxon>Octopodidae</taxon>
        <taxon>Octopus</taxon>
    </lineage>
</organism>
<sequence length="706" mass="82469">MTETSKRVKETYLEKLAYGEAFHDDLWNELAEAQGPKFAGKGQSIRSTPVRNWYLIYRPRKDERQSRPRRNLNSERKDRRNNPKHISPARRLNIILEISSEQSKKDGRPLKIKAIMDTWTLQMNYPLVTIRRTGENQLTVTQERFLVNPNSTQKYNSTFGYKWQIPFVYTTSKEWKFNKTAADVIWIDDKVEQPTIIDKTLPKMSDKKAWIIGNCKQYGYYRMNYDIDNWEALIEQLNTDHKVIDVINRAQIIDDTWSLAKADMLDIKIALGTLEYLGKEEELVPWVAASSHLYYIRTVLTRTGAYRDLALFIQRLVTGHYHRIGWDNSGTEHTETIMRTMIIRLACHYNVKGCAEEATRQFHLWMERPDRNRIDPNLRLIVYCNALRKGGAQEWDFAYEQYKKSNMASEKDRLLRAMSCSQEPWILSRSRDDSPSLARLGNWGNLFCSPEVDIQPEITPNSDNKRTRTFLEAFVASQGDLGSSKRAYQQAIEETKTNIKWMKKNFKPVKEWLKNTNTRKIKQSVDVRLPKSLVPQVYNLEMKPNIYSGNPSNFTFQGKVDIRFLCQNSTSNVTLHIVKLEILGSITVKELGINKAITVRNFEENKEKEFLVVYLNEELEAGHRYKIVIQFKGSLLPDLKGFYFSSYEYNNETIYLATTQFQPTNARKAFPCFDEPALRAKFNVVLIRKKNMTALSNQQILRTEPR</sequence>
<dbReference type="GO" id="GO:0043171">
    <property type="term" value="P:peptide catabolic process"/>
    <property type="evidence" value="ECO:0007669"/>
    <property type="project" value="TreeGrafter"/>
</dbReference>
<comment type="similarity">
    <text evidence="3">Belongs to the peptidase M1 family.</text>
</comment>
<evidence type="ECO:0000256" key="5">
    <source>
        <dbReference type="ARBA" id="ARBA00022670"/>
    </source>
</evidence>
<evidence type="ECO:0000256" key="11">
    <source>
        <dbReference type="ARBA" id="ARBA00023157"/>
    </source>
</evidence>
<evidence type="ECO:0000256" key="9">
    <source>
        <dbReference type="ARBA" id="ARBA00023049"/>
    </source>
</evidence>
<keyword evidence="6" id="KW-0479">Metal-binding</keyword>
<feature type="region of interest" description="Disordered" evidence="13">
    <location>
        <begin position="62"/>
        <end position="86"/>
    </location>
</feature>
<dbReference type="GO" id="GO:0005886">
    <property type="term" value="C:plasma membrane"/>
    <property type="evidence" value="ECO:0007669"/>
    <property type="project" value="UniProtKB-SubCell"/>
</dbReference>
<dbReference type="GO" id="GO:0006508">
    <property type="term" value="P:proteolysis"/>
    <property type="evidence" value="ECO:0007669"/>
    <property type="project" value="UniProtKB-KW"/>
</dbReference>
<keyword evidence="7" id="KW-0378">Hydrolase</keyword>
<accession>A0A0L8GQ56</accession>
<dbReference type="InterPro" id="IPR045357">
    <property type="entry name" value="Aminopeptidase_N-like_N"/>
</dbReference>
<dbReference type="GO" id="GO:0005615">
    <property type="term" value="C:extracellular space"/>
    <property type="evidence" value="ECO:0007669"/>
    <property type="project" value="TreeGrafter"/>
</dbReference>
<feature type="domain" description="ERAP1-like C-terminal" evidence="14">
    <location>
        <begin position="210"/>
        <end position="429"/>
    </location>
</feature>
<name>A0A0L8GQ56_OCTBM</name>
<evidence type="ECO:0000256" key="12">
    <source>
        <dbReference type="ARBA" id="ARBA00023180"/>
    </source>
</evidence>
<comment type="subcellular location">
    <subcellularLocation>
        <location evidence="2">Cell membrane</location>
    </subcellularLocation>
</comment>
<protein>
    <submittedName>
        <fullName evidence="16">Uncharacterized protein</fullName>
    </submittedName>
</protein>
<evidence type="ECO:0000256" key="4">
    <source>
        <dbReference type="ARBA" id="ARBA00022475"/>
    </source>
</evidence>
<dbReference type="PANTHER" id="PTHR11533">
    <property type="entry name" value="PROTEASE M1 ZINC METALLOPROTEASE"/>
    <property type="match status" value="1"/>
</dbReference>
<evidence type="ECO:0000259" key="15">
    <source>
        <dbReference type="Pfam" id="PF17900"/>
    </source>
</evidence>
<comment type="cofactor">
    <cofactor evidence="1">
        <name>Zn(2+)</name>
        <dbReference type="ChEBI" id="CHEBI:29105"/>
    </cofactor>
</comment>
<dbReference type="GO" id="GO:0042277">
    <property type="term" value="F:peptide binding"/>
    <property type="evidence" value="ECO:0007669"/>
    <property type="project" value="TreeGrafter"/>
</dbReference>
<dbReference type="EMBL" id="KQ420965">
    <property type="protein sequence ID" value="KOF78735.1"/>
    <property type="molecule type" value="Genomic_DNA"/>
</dbReference>
<dbReference type="FunFam" id="1.25.50.20:FF:000001">
    <property type="entry name" value="Aminopeptidase"/>
    <property type="match status" value="1"/>
</dbReference>
<evidence type="ECO:0000256" key="13">
    <source>
        <dbReference type="SAM" id="MobiDB-lite"/>
    </source>
</evidence>
<keyword evidence="5" id="KW-0645">Protease</keyword>
<dbReference type="OrthoDB" id="510539at2759"/>
<keyword evidence="9" id="KW-0482">Metalloprotease</keyword>
<keyword evidence="4" id="KW-1003">Cell membrane</keyword>
<keyword evidence="10" id="KW-0472">Membrane</keyword>
<dbReference type="InterPro" id="IPR024571">
    <property type="entry name" value="ERAP1-like_C_dom"/>
</dbReference>
<evidence type="ECO:0000259" key="14">
    <source>
        <dbReference type="Pfam" id="PF11838"/>
    </source>
</evidence>
<dbReference type="AlphaFoldDB" id="A0A0L8GQ56"/>
<evidence type="ECO:0000256" key="6">
    <source>
        <dbReference type="ARBA" id="ARBA00022723"/>
    </source>
</evidence>
<evidence type="ECO:0000256" key="8">
    <source>
        <dbReference type="ARBA" id="ARBA00022833"/>
    </source>
</evidence>
<dbReference type="GO" id="GO:0005737">
    <property type="term" value="C:cytoplasm"/>
    <property type="evidence" value="ECO:0007669"/>
    <property type="project" value="TreeGrafter"/>
</dbReference>
<dbReference type="FunFam" id="2.60.40.1910:FF:000006">
    <property type="entry name" value="Aminopeptidase"/>
    <property type="match status" value="1"/>
</dbReference>
<dbReference type="GO" id="GO:0008270">
    <property type="term" value="F:zinc ion binding"/>
    <property type="evidence" value="ECO:0007669"/>
    <property type="project" value="TreeGrafter"/>
</dbReference>
<dbReference type="Gene3D" id="2.60.40.1910">
    <property type="match status" value="1"/>
</dbReference>
<dbReference type="Gene3D" id="2.60.40.1730">
    <property type="entry name" value="tricorn interacting facor f3 domain"/>
    <property type="match status" value="1"/>
</dbReference>
<evidence type="ECO:0000256" key="10">
    <source>
        <dbReference type="ARBA" id="ARBA00023136"/>
    </source>
</evidence>
<dbReference type="InterPro" id="IPR050344">
    <property type="entry name" value="Peptidase_M1_aminopeptidases"/>
</dbReference>
<feature type="compositionally biased region" description="Basic and acidic residues" evidence="13">
    <location>
        <begin position="62"/>
        <end position="81"/>
    </location>
</feature>
<dbReference type="Pfam" id="PF17900">
    <property type="entry name" value="Peptidase_M1_N"/>
    <property type="match status" value="1"/>
</dbReference>
<keyword evidence="11" id="KW-1015">Disulfide bond</keyword>
<feature type="domain" description="Aminopeptidase N-like N-terminal" evidence="15">
    <location>
        <begin position="534"/>
        <end position="703"/>
    </location>
</feature>
<dbReference type="InterPro" id="IPR042097">
    <property type="entry name" value="Aminopeptidase_N-like_N_sf"/>
</dbReference>
<keyword evidence="8" id="KW-0862">Zinc</keyword>